<evidence type="ECO:0000256" key="2">
    <source>
        <dbReference type="ARBA" id="ARBA00022898"/>
    </source>
</evidence>
<dbReference type="CDD" id="cd07377">
    <property type="entry name" value="WHTH_GntR"/>
    <property type="match status" value="1"/>
</dbReference>
<organism evidence="7 8">
    <name type="scientific">Pseudoroseicyclus tamaricis</name>
    <dbReference type="NCBI Taxonomy" id="2705421"/>
    <lineage>
        <taxon>Bacteria</taxon>
        <taxon>Pseudomonadati</taxon>
        <taxon>Pseudomonadota</taxon>
        <taxon>Alphaproteobacteria</taxon>
        <taxon>Rhodobacterales</taxon>
        <taxon>Paracoccaceae</taxon>
        <taxon>Pseudoroseicyclus</taxon>
    </lineage>
</organism>
<dbReference type="Pfam" id="PF00392">
    <property type="entry name" value="GntR"/>
    <property type="match status" value="1"/>
</dbReference>
<dbReference type="GO" id="GO:0030170">
    <property type="term" value="F:pyridoxal phosphate binding"/>
    <property type="evidence" value="ECO:0007669"/>
    <property type="project" value="InterPro"/>
</dbReference>
<proteinExistence type="inferred from homology"/>
<evidence type="ECO:0000259" key="6">
    <source>
        <dbReference type="PROSITE" id="PS50949"/>
    </source>
</evidence>
<dbReference type="InterPro" id="IPR015422">
    <property type="entry name" value="PyrdxlP-dep_Trfase_small"/>
</dbReference>
<comment type="similarity">
    <text evidence="1">In the C-terminal section; belongs to the class-I pyridoxal-phosphate-dependent aminotransferase family.</text>
</comment>
<dbReference type="RefSeq" id="WP_163891305.1">
    <property type="nucleotide sequence ID" value="NZ_JAAFYS010000002.1"/>
</dbReference>
<dbReference type="InterPro" id="IPR015424">
    <property type="entry name" value="PyrdxlP-dep_Trfase"/>
</dbReference>
<evidence type="ECO:0000313" key="7">
    <source>
        <dbReference type="EMBL" id="NDV00628.1"/>
    </source>
</evidence>
<sequence>MDTIWFPDLSGAGARPKHQALGLSVREAIATGRLAPGDRLPPVREVAWKVGVTPGTVARAYKDLVDQGVLRSGVGKGTFVAEGLAAAPGPERADDVPYMMAQVPQGRFNLRSAQVAQVGQGAALAELMQRLPAPGPEDYRFYPQAGSDLALRQAMARRSEGPDHGEIAAEDVVLTLGAQHALVTAMMALLHGPRPVVLTEELAYPGIRHAAALLRAEVQGVRFDEEGPLPEALDRAAAETGAQIFVTSANTHNPTTTCTSLSRRRELAEVARARGLQIVEDDCFGYAEVDLPGYRLLAPERTWLVTSLSKSISPDLRLGALVGPEGRAEPARVATHHQFFGLPRPLRDLMTLAMESGVAAQIEAKVKAASQARVEMVRGALGRFGIVTRDHVPFAWLPMPRGWRASSFSRAAEGEAVLLKAADEFALIDGRAPNAVRLALTAVGEDADFAEALRRLSALLSNPPSAMEA</sequence>
<dbReference type="InterPro" id="IPR036390">
    <property type="entry name" value="WH_DNA-bd_sf"/>
</dbReference>
<name>A0A6B2JR24_9RHOB</name>
<evidence type="ECO:0000313" key="8">
    <source>
        <dbReference type="Proteomes" id="UP000474757"/>
    </source>
</evidence>
<dbReference type="PANTHER" id="PTHR46577">
    <property type="entry name" value="HTH-TYPE TRANSCRIPTIONAL REGULATORY PROTEIN GABR"/>
    <property type="match status" value="1"/>
</dbReference>
<dbReference type="CDD" id="cd00609">
    <property type="entry name" value="AAT_like"/>
    <property type="match status" value="1"/>
</dbReference>
<dbReference type="InterPro" id="IPR051446">
    <property type="entry name" value="HTH_trans_reg/aminotransferase"/>
</dbReference>
<dbReference type="EMBL" id="JAAGAB010000002">
    <property type="protein sequence ID" value="NDV00628.1"/>
    <property type="molecule type" value="Genomic_DNA"/>
</dbReference>
<dbReference type="SUPFAM" id="SSF46785">
    <property type="entry name" value="Winged helix' DNA-binding domain"/>
    <property type="match status" value="1"/>
</dbReference>
<keyword evidence="2" id="KW-0663">Pyridoxal phosphate</keyword>
<dbReference type="Gene3D" id="3.40.640.10">
    <property type="entry name" value="Type I PLP-dependent aspartate aminotransferase-like (Major domain)"/>
    <property type="match status" value="1"/>
</dbReference>
<evidence type="ECO:0000256" key="3">
    <source>
        <dbReference type="ARBA" id="ARBA00023015"/>
    </source>
</evidence>
<reference evidence="7 8" key="1">
    <citation type="submission" date="2020-02" db="EMBL/GenBank/DDBJ databases">
        <title>Pseudoroseicyclus tamarix, sp. nov., isolated from offshore sediment of a Tamarix chinensis forest.</title>
        <authorList>
            <person name="Gai Y."/>
        </authorList>
    </citation>
    <scope>NUCLEOTIDE SEQUENCE [LARGE SCALE GENOMIC DNA]</scope>
    <source>
        <strain evidence="7 8">CLL3-39</strain>
    </source>
</reference>
<dbReference type="SUPFAM" id="SSF53383">
    <property type="entry name" value="PLP-dependent transferases"/>
    <property type="match status" value="1"/>
</dbReference>
<keyword evidence="8" id="KW-1185">Reference proteome</keyword>
<comment type="caution">
    <text evidence="7">The sequence shown here is derived from an EMBL/GenBank/DDBJ whole genome shotgun (WGS) entry which is preliminary data.</text>
</comment>
<keyword evidence="3" id="KW-0805">Transcription regulation</keyword>
<keyword evidence="7" id="KW-0808">Transferase</keyword>
<gene>
    <name evidence="7" type="ORF">GZA08_06560</name>
</gene>
<dbReference type="SMART" id="SM00345">
    <property type="entry name" value="HTH_GNTR"/>
    <property type="match status" value="1"/>
</dbReference>
<dbReference type="Gene3D" id="1.10.10.10">
    <property type="entry name" value="Winged helix-like DNA-binding domain superfamily/Winged helix DNA-binding domain"/>
    <property type="match status" value="1"/>
</dbReference>
<evidence type="ECO:0000256" key="5">
    <source>
        <dbReference type="ARBA" id="ARBA00023163"/>
    </source>
</evidence>
<dbReference type="PANTHER" id="PTHR46577:SF1">
    <property type="entry name" value="HTH-TYPE TRANSCRIPTIONAL REGULATORY PROTEIN GABR"/>
    <property type="match status" value="1"/>
</dbReference>
<dbReference type="Proteomes" id="UP000474757">
    <property type="component" value="Unassembled WGS sequence"/>
</dbReference>
<evidence type="ECO:0000256" key="1">
    <source>
        <dbReference type="ARBA" id="ARBA00005384"/>
    </source>
</evidence>
<dbReference type="PROSITE" id="PS50949">
    <property type="entry name" value="HTH_GNTR"/>
    <property type="match status" value="1"/>
</dbReference>
<feature type="domain" description="HTH gntR-type" evidence="6">
    <location>
        <begin position="15"/>
        <end position="83"/>
    </location>
</feature>
<dbReference type="InterPro" id="IPR015421">
    <property type="entry name" value="PyrdxlP-dep_Trfase_major"/>
</dbReference>
<dbReference type="AlphaFoldDB" id="A0A6B2JR24"/>
<dbReference type="Pfam" id="PF00155">
    <property type="entry name" value="Aminotran_1_2"/>
    <property type="match status" value="1"/>
</dbReference>
<keyword evidence="5" id="KW-0804">Transcription</keyword>
<evidence type="ECO:0000256" key="4">
    <source>
        <dbReference type="ARBA" id="ARBA00023125"/>
    </source>
</evidence>
<keyword evidence="7" id="KW-0032">Aminotransferase</keyword>
<dbReference type="GO" id="GO:0008483">
    <property type="term" value="F:transaminase activity"/>
    <property type="evidence" value="ECO:0007669"/>
    <property type="project" value="UniProtKB-KW"/>
</dbReference>
<dbReference type="GO" id="GO:0003700">
    <property type="term" value="F:DNA-binding transcription factor activity"/>
    <property type="evidence" value="ECO:0007669"/>
    <property type="project" value="InterPro"/>
</dbReference>
<keyword evidence="4" id="KW-0238">DNA-binding</keyword>
<dbReference type="InterPro" id="IPR004839">
    <property type="entry name" value="Aminotransferase_I/II_large"/>
</dbReference>
<dbReference type="Gene3D" id="3.90.1150.10">
    <property type="entry name" value="Aspartate Aminotransferase, domain 1"/>
    <property type="match status" value="1"/>
</dbReference>
<dbReference type="InterPro" id="IPR000524">
    <property type="entry name" value="Tscrpt_reg_HTH_GntR"/>
</dbReference>
<accession>A0A6B2JR24</accession>
<dbReference type="GO" id="GO:0003677">
    <property type="term" value="F:DNA binding"/>
    <property type="evidence" value="ECO:0007669"/>
    <property type="project" value="UniProtKB-KW"/>
</dbReference>
<dbReference type="InterPro" id="IPR036388">
    <property type="entry name" value="WH-like_DNA-bd_sf"/>
</dbReference>
<protein>
    <submittedName>
        <fullName evidence="7">PLP-dependent aminotransferase family protein</fullName>
    </submittedName>
</protein>